<dbReference type="GO" id="GO:0016779">
    <property type="term" value="F:nucleotidyltransferase activity"/>
    <property type="evidence" value="ECO:0007669"/>
    <property type="project" value="InterPro"/>
</dbReference>
<evidence type="ECO:0000313" key="1">
    <source>
        <dbReference type="EMBL" id="OGK50971.1"/>
    </source>
</evidence>
<sequence length="136" mass="15840">MYKVEKPWGHELWISGDNHPSYAFKQIFVKKGTKTSLQYHNVKRETNVLVEGRCYLHFKKNDEVSNDNVKSDDIGTTELKPISVIDIVPQTLHRLEAITDIMLYETSTPYLDDVIRVQDDAKRPDGRIDEEHKKII</sequence>
<evidence type="ECO:0000313" key="2">
    <source>
        <dbReference type="Proteomes" id="UP000178558"/>
    </source>
</evidence>
<dbReference type="InterPro" id="IPR011051">
    <property type="entry name" value="RmlC_Cupin_sf"/>
</dbReference>
<proteinExistence type="predicted"/>
<organism evidence="1 2">
    <name type="scientific">Candidatus Roizmanbacteria bacterium RIFCSPLOWO2_01_FULL_40_42</name>
    <dbReference type="NCBI Taxonomy" id="1802066"/>
    <lineage>
        <taxon>Bacteria</taxon>
        <taxon>Candidatus Roizmaniibacteriota</taxon>
    </lineage>
</organism>
<dbReference type="Gene3D" id="2.60.120.10">
    <property type="entry name" value="Jelly Rolls"/>
    <property type="match status" value="1"/>
</dbReference>
<dbReference type="AlphaFoldDB" id="A0A1F7J5T4"/>
<dbReference type="Proteomes" id="UP000178558">
    <property type="component" value="Unassembled WGS sequence"/>
</dbReference>
<name>A0A1F7J5T4_9BACT</name>
<reference evidence="1 2" key="1">
    <citation type="journal article" date="2016" name="Nat. Commun.">
        <title>Thousands of microbial genomes shed light on interconnected biogeochemical processes in an aquifer system.</title>
        <authorList>
            <person name="Anantharaman K."/>
            <person name="Brown C.T."/>
            <person name="Hug L.A."/>
            <person name="Sharon I."/>
            <person name="Castelle C.J."/>
            <person name="Probst A.J."/>
            <person name="Thomas B.C."/>
            <person name="Singh A."/>
            <person name="Wilkins M.J."/>
            <person name="Karaoz U."/>
            <person name="Brodie E.L."/>
            <person name="Williams K.H."/>
            <person name="Hubbard S.S."/>
            <person name="Banfield J.F."/>
        </authorList>
    </citation>
    <scope>NUCLEOTIDE SEQUENCE [LARGE SCALE GENOMIC DNA]</scope>
</reference>
<protein>
    <submittedName>
        <fullName evidence="1">Uncharacterized protein</fullName>
    </submittedName>
</protein>
<dbReference type="GO" id="GO:0005976">
    <property type="term" value="P:polysaccharide metabolic process"/>
    <property type="evidence" value="ECO:0007669"/>
    <property type="project" value="InterPro"/>
</dbReference>
<dbReference type="EMBL" id="MGAQ01000010">
    <property type="protein sequence ID" value="OGK50971.1"/>
    <property type="molecule type" value="Genomic_DNA"/>
</dbReference>
<accession>A0A1F7J5T4</accession>
<dbReference type="InterPro" id="IPR014710">
    <property type="entry name" value="RmlC-like_jellyroll"/>
</dbReference>
<gene>
    <name evidence="1" type="ORF">A3B50_00865</name>
</gene>
<dbReference type="SUPFAM" id="SSF51182">
    <property type="entry name" value="RmlC-like cupins"/>
    <property type="match status" value="1"/>
</dbReference>
<comment type="caution">
    <text evidence="1">The sequence shown here is derived from an EMBL/GenBank/DDBJ whole genome shotgun (WGS) entry which is preliminary data.</text>
</comment>